<gene>
    <name evidence="10" type="ORF">BJ085DRAFT_39121</name>
</gene>
<comment type="similarity">
    <text evidence="2">Belongs to the EFG1 family.</text>
</comment>
<evidence type="ECO:0000256" key="6">
    <source>
        <dbReference type="ARBA" id="ARBA00023054"/>
    </source>
</evidence>
<evidence type="ECO:0000313" key="10">
    <source>
        <dbReference type="EMBL" id="RKP34536.1"/>
    </source>
</evidence>
<name>A0A4P9ZMD9_9FUNG</name>
<dbReference type="PANTHER" id="PTHR33911:SF1">
    <property type="entry name" value="RRNA-PROCESSING PROTEIN EFG1"/>
    <property type="match status" value="1"/>
</dbReference>
<feature type="region of interest" description="Disordered" evidence="9">
    <location>
        <begin position="1"/>
        <end position="44"/>
    </location>
</feature>
<reference evidence="11" key="1">
    <citation type="journal article" date="2018" name="Nat. Microbiol.">
        <title>Leveraging single-cell genomics to expand the fungal tree of life.</title>
        <authorList>
            <person name="Ahrendt S.R."/>
            <person name="Quandt C.A."/>
            <person name="Ciobanu D."/>
            <person name="Clum A."/>
            <person name="Salamov A."/>
            <person name="Andreopoulos B."/>
            <person name="Cheng J.F."/>
            <person name="Woyke T."/>
            <person name="Pelin A."/>
            <person name="Henrissat B."/>
            <person name="Reynolds N.K."/>
            <person name="Benny G.L."/>
            <person name="Smith M.E."/>
            <person name="James T.Y."/>
            <person name="Grigoriev I.V."/>
        </authorList>
    </citation>
    <scope>NUCLEOTIDE SEQUENCE [LARGE SCALE GENOMIC DNA]</scope>
    <source>
        <strain evidence="11">RSA 468</strain>
    </source>
</reference>
<dbReference type="InterPro" id="IPR050786">
    <property type="entry name" value="EFG1_rRNA-proc"/>
</dbReference>
<dbReference type="Proteomes" id="UP000268162">
    <property type="component" value="Unassembled WGS sequence"/>
</dbReference>
<evidence type="ECO:0000313" key="11">
    <source>
        <dbReference type="Proteomes" id="UP000268162"/>
    </source>
</evidence>
<evidence type="ECO:0000256" key="1">
    <source>
        <dbReference type="ARBA" id="ARBA00004604"/>
    </source>
</evidence>
<keyword evidence="5" id="KW-0698">rRNA processing</keyword>
<dbReference type="EMBL" id="ML003162">
    <property type="protein sequence ID" value="RKP34536.1"/>
    <property type="molecule type" value="Genomic_DNA"/>
</dbReference>
<organism evidence="10 11">
    <name type="scientific">Dimargaris cristalligena</name>
    <dbReference type="NCBI Taxonomy" id="215637"/>
    <lineage>
        <taxon>Eukaryota</taxon>
        <taxon>Fungi</taxon>
        <taxon>Fungi incertae sedis</taxon>
        <taxon>Zoopagomycota</taxon>
        <taxon>Kickxellomycotina</taxon>
        <taxon>Dimargaritomycetes</taxon>
        <taxon>Dimargaritales</taxon>
        <taxon>Dimargaritaceae</taxon>
        <taxon>Dimargaris</taxon>
    </lineage>
</organism>
<evidence type="ECO:0000256" key="9">
    <source>
        <dbReference type="SAM" id="MobiDB-lite"/>
    </source>
</evidence>
<evidence type="ECO:0000256" key="5">
    <source>
        <dbReference type="ARBA" id="ARBA00022552"/>
    </source>
</evidence>
<dbReference type="InterPro" id="IPR019310">
    <property type="entry name" value="Efg1"/>
</dbReference>
<evidence type="ECO:0000256" key="2">
    <source>
        <dbReference type="ARBA" id="ARBA00006916"/>
    </source>
</evidence>
<sequence>MGRPQINRQEAKKPATKGSAQDKSRPKGKPMKKRSVESTKSLSDIKRRVRDLNRFLSRPNLPTAQREDLERQLRPLNTQLRVLQFYAAEKANATKSHRIRFLDRKRINRRIKQLNASIQECQESDETTQNELALQRQELELNLKYIEHYPHNFPYKSINTDAPLAKKQQEIREEIRTAIEKGEVSLLPDKRLAAYLSQTTTATTPIDAPSNTNDAESGSGSEEPLPKDTQKAALKSSNFFATGSDDESDDDA</sequence>
<dbReference type="GO" id="GO:0000462">
    <property type="term" value="P:maturation of SSU-rRNA from tricistronic rRNA transcript (SSU-rRNA, 5.8S rRNA, LSU-rRNA)"/>
    <property type="evidence" value="ECO:0007669"/>
    <property type="project" value="TreeGrafter"/>
</dbReference>
<keyword evidence="6 8" id="KW-0175">Coiled coil</keyword>
<protein>
    <recommendedName>
        <fullName evidence="3">rRNA-processing protein EFG1</fullName>
    </recommendedName>
    <alternativeName>
        <fullName evidence="4">rRNA-processing protein efg1</fullName>
    </alternativeName>
</protein>
<dbReference type="GO" id="GO:0005730">
    <property type="term" value="C:nucleolus"/>
    <property type="evidence" value="ECO:0007669"/>
    <property type="project" value="UniProtKB-SubCell"/>
</dbReference>
<evidence type="ECO:0000256" key="7">
    <source>
        <dbReference type="ARBA" id="ARBA00023242"/>
    </source>
</evidence>
<comment type="subcellular location">
    <subcellularLocation>
        <location evidence="1">Nucleus</location>
        <location evidence="1">Nucleolus</location>
    </subcellularLocation>
</comment>
<evidence type="ECO:0000256" key="8">
    <source>
        <dbReference type="SAM" id="Coils"/>
    </source>
</evidence>
<feature type="region of interest" description="Disordered" evidence="9">
    <location>
        <begin position="200"/>
        <end position="252"/>
    </location>
</feature>
<feature type="compositionally biased region" description="Polar residues" evidence="9">
    <location>
        <begin position="200"/>
        <end position="220"/>
    </location>
</feature>
<keyword evidence="11" id="KW-1185">Reference proteome</keyword>
<accession>A0A4P9ZMD9</accession>
<dbReference type="OrthoDB" id="47732at2759"/>
<feature type="coiled-coil region" evidence="8">
    <location>
        <begin position="104"/>
        <end position="131"/>
    </location>
</feature>
<dbReference type="STRING" id="215637.A0A4P9ZMD9"/>
<evidence type="ECO:0000256" key="4">
    <source>
        <dbReference type="ARBA" id="ARBA00019827"/>
    </source>
</evidence>
<dbReference type="Pfam" id="PF10153">
    <property type="entry name" value="Efg1"/>
    <property type="match status" value="1"/>
</dbReference>
<dbReference type="AlphaFoldDB" id="A0A4P9ZMD9"/>
<evidence type="ECO:0000256" key="3">
    <source>
        <dbReference type="ARBA" id="ARBA00018689"/>
    </source>
</evidence>
<dbReference type="GO" id="GO:0030688">
    <property type="term" value="C:preribosome, small subunit precursor"/>
    <property type="evidence" value="ECO:0007669"/>
    <property type="project" value="TreeGrafter"/>
</dbReference>
<keyword evidence="7" id="KW-0539">Nucleus</keyword>
<proteinExistence type="inferred from homology"/>
<dbReference type="PANTHER" id="PTHR33911">
    <property type="entry name" value="RRNA-PROCESSING PROTEIN EFG1"/>
    <property type="match status" value="1"/>
</dbReference>